<accession>A0A484MR81</accession>
<name>A0A484MR81_9ASTE</name>
<evidence type="ECO:0000313" key="1">
    <source>
        <dbReference type="EMBL" id="VFQ91381.1"/>
    </source>
</evidence>
<keyword evidence="2" id="KW-1185">Reference proteome</keyword>
<evidence type="ECO:0000313" key="2">
    <source>
        <dbReference type="Proteomes" id="UP000595140"/>
    </source>
</evidence>
<organism evidence="1 2">
    <name type="scientific">Cuscuta campestris</name>
    <dbReference type="NCBI Taxonomy" id="132261"/>
    <lineage>
        <taxon>Eukaryota</taxon>
        <taxon>Viridiplantae</taxon>
        <taxon>Streptophyta</taxon>
        <taxon>Embryophyta</taxon>
        <taxon>Tracheophyta</taxon>
        <taxon>Spermatophyta</taxon>
        <taxon>Magnoliopsida</taxon>
        <taxon>eudicotyledons</taxon>
        <taxon>Gunneridae</taxon>
        <taxon>Pentapetalae</taxon>
        <taxon>asterids</taxon>
        <taxon>lamiids</taxon>
        <taxon>Solanales</taxon>
        <taxon>Convolvulaceae</taxon>
        <taxon>Cuscuteae</taxon>
        <taxon>Cuscuta</taxon>
        <taxon>Cuscuta subgen. Grammica</taxon>
        <taxon>Cuscuta sect. Cleistogrammica</taxon>
    </lineage>
</organism>
<gene>
    <name evidence="1" type="ORF">CCAM_LOCUS33157</name>
</gene>
<sequence>MTSAQEWWLASMTSLQSSCFSNGCDSCWLPWQRRRTSMGVHIRRLLWQQIQMVTIKCLSTLAFVDACRNSRWRTKASWRRR</sequence>
<dbReference type="Proteomes" id="UP000595140">
    <property type="component" value="Unassembled WGS sequence"/>
</dbReference>
<proteinExistence type="predicted"/>
<dbReference type="EMBL" id="OOIL02004368">
    <property type="protein sequence ID" value="VFQ91381.1"/>
    <property type="molecule type" value="Genomic_DNA"/>
</dbReference>
<protein>
    <submittedName>
        <fullName evidence="1">Uncharacterized protein</fullName>
    </submittedName>
</protein>
<reference evidence="1 2" key="1">
    <citation type="submission" date="2018-04" db="EMBL/GenBank/DDBJ databases">
        <authorList>
            <person name="Vogel A."/>
        </authorList>
    </citation>
    <scope>NUCLEOTIDE SEQUENCE [LARGE SCALE GENOMIC DNA]</scope>
</reference>
<dbReference type="AlphaFoldDB" id="A0A484MR81"/>